<dbReference type="InterPro" id="IPR046350">
    <property type="entry name" value="Cystatin_sf"/>
</dbReference>
<organism evidence="4 5">
    <name type="scientific">Phoxinus phoxinus</name>
    <name type="common">Eurasian minnow</name>
    <dbReference type="NCBI Taxonomy" id="58324"/>
    <lineage>
        <taxon>Eukaryota</taxon>
        <taxon>Metazoa</taxon>
        <taxon>Chordata</taxon>
        <taxon>Craniata</taxon>
        <taxon>Vertebrata</taxon>
        <taxon>Euteleostomi</taxon>
        <taxon>Actinopterygii</taxon>
        <taxon>Neopterygii</taxon>
        <taxon>Teleostei</taxon>
        <taxon>Ostariophysi</taxon>
        <taxon>Cypriniformes</taxon>
        <taxon>Leuciscidae</taxon>
        <taxon>Phoxininae</taxon>
        <taxon>Phoxinus</taxon>
    </lineage>
</organism>
<reference evidence="4 5" key="1">
    <citation type="submission" date="2024-02" db="EMBL/GenBank/DDBJ databases">
        <title>Chromosome-level genome assembly of the Eurasian Minnow (Phoxinus phoxinus).</title>
        <authorList>
            <person name="Oriowo T.O."/>
            <person name="Martin S."/>
            <person name="Stange M."/>
            <person name="Chrysostomakis Y."/>
            <person name="Brown T."/>
            <person name="Winkler S."/>
            <person name="Kukowka S."/>
            <person name="Myers E.W."/>
            <person name="Bohne A."/>
        </authorList>
    </citation>
    <scope>NUCLEOTIDE SEQUENCE [LARGE SCALE GENOMIC DNA]</scope>
    <source>
        <strain evidence="4">ZFMK-TIS-60720</strain>
        <tissue evidence="4">Whole Organism</tissue>
    </source>
</reference>
<dbReference type="EMBL" id="JAYKXH010000003">
    <property type="protein sequence ID" value="KAK7172541.1"/>
    <property type="molecule type" value="Genomic_DNA"/>
</dbReference>
<dbReference type="AlphaFoldDB" id="A0AAN9DG80"/>
<dbReference type="Gene3D" id="3.10.450.10">
    <property type="match status" value="1"/>
</dbReference>
<dbReference type="PANTHER" id="PTHR11414:SF21">
    <property type="entry name" value="CYSTATIN 14A, TANDEM DUPLICATE 1-RELATED"/>
    <property type="match status" value="1"/>
</dbReference>
<proteinExistence type="inferred from homology"/>
<evidence type="ECO:0000256" key="3">
    <source>
        <dbReference type="ARBA" id="ARBA00022704"/>
    </source>
</evidence>
<evidence type="ECO:0000256" key="1">
    <source>
        <dbReference type="ARBA" id="ARBA00009403"/>
    </source>
</evidence>
<evidence type="ECO:0000256" key="2">
    <source>
        <dbReference type="ARBA" id="ARBA00022690"/>
    </source>
</evidence>
<dbReference type="GO" id="GO:0004869">
    <property type="term" value="F:cysteine-type endopeptidase inhibitor activity"/>
    <property type="evidence" value="ECO:0007669"/>
    <property type="project" value="UniProtKB-KW"/>
</dbReference>
<evidence type="ECO:0000313" key="5">
    <source>
        <dbReference type="Proteomes" id="UP001364617"/>
    </source>
</evidence>
<dbReference type="PANTHER" id="PTHR11414">
    <property type="entry name" value="CYSTATIN FAMILY MEMBER"/>
    <property type="match status" value="1"/>
</dbReference>
<dbReference type="Proteomes" id="UP001364617">
    <property type="component" value="Unassembled WGS sequence"/>
</dbReference>
<dbReference type="GO" id="GO:0005829">
    <property type="term" value="C:cytosol"/>
    <property type="evidence" value="ECO:0007669"/>
    <property type="project" value="TreeGrafter"/>
</dbReference>
<dbReference type="SUPFAM" id="SSF54403">
    <property type="entry name" value="Cystatin/monellin"/>
    <property type="match status" value="1"/>
</dbReference>
<evidence type="ECO:0000313" key="4">
    <source>
        <dbReference type="EMBL" id="KAK7172541.1"/>
    </source>
</evidence>
<dbReference type="InterPro" id="IPR001713">
    <property type="entry name" value="Prot_inh_stefin"/>
</dbReference>
<gene>
    <name evidence="4" type="ORF">R3I93_002607</name>
</gene>
<comment type="similarity">
    <text evidence="1">Belongs to the cystatin family.</text>
</comment>
<protein>
    <submittedName>
        <fullName evidence="4">Uncharacterized protein</fullName>
    </submittedName>
</protein>
<keyword evidence="5" id="KW-1185">Reference proteome</keyword>
<accession>A0AAN9DG80</accession>
<sequence length="100" mass="11177">MTSETETNREWTPVEPVTEDVKKICIEEQSEIEKKAGTSFPHFTPLSFRLQTEAGIFYLVKVQTGEDVCVHAIIHKSDGGILTVTGVLYPKLLTDPLVPF</sequence>
<keyword evidence="3" id="KW-0789">Thiol protease inhibitor</keyword>
<name>A0AAN9DG80_9TELE</name>
<comment type="caution">
    <text evidence="4">The sequence shown here is derived from an EMBL/GenBank/DDBJ whole genome shotgun (WGS) entry which is preliminary data.</text>
</comment>
<keyword evidence="2" id="KW-0646">Protease inhibitor</keyword>